<dbReference type="Gene3D" id="2.120.10.30">
    <property type="entry name" value="TolB, C-terminal domain"/>
    <property type="match status" value="1"/>
</dbReference>
<evidence type="ECO:0000256" key="1">
    <source>
        <dbReference type="ARBA" id="ARBA00022553"/>
    </source>
</evidence>
<dbReference type="Pfam" id="PF13445">
    <property type="entry name" value="zf-RING_UBOX"/>
    <property type="match status" value="1"/>
</dbReference>
<dbReference type="RefSeq" id="XP_013407929.1">
    <property type="nucleotide sequence ID" value="XM_013552475.1"/>
</dbReference>
<dbReference type="PROSITE" id="PS51125">
    <property type="entry name" value="NHL"/>
    <property type="match status" value="1"/>
</dbReference>
<evidence type="ECO:0000256" key="3">
    <source>
        <dbReference type="ARBA" id="ARBA00022737"/>
    </source>
</evidence>
<proteinExistence type="predicted"/>
<dbReference type="InterPro" id="IPR027370">
    <property type="entry name" value="Znf-RING_euk"/>
</dbReference>
<evidence type="ECO:0000256" key="4">
    <source>
        <dbReference type="ARBA" id="ARBA00022771"/>
    </source>
</evidence>
<evidence type="ECO:0000256" key="2">
    <source>
        <dbReference type="ARBA" id="ARBA00022723"/>
    </source>
</evidence>
<dbReference type="Gene3D" id="3.30.160.60">
    <property type="entry name" value="Classic Zinc Finger"/>
    <property type="match status" value="1"/>
</dbReference>
<keyword evidence="10" id="KW-1185">Reference proteome</keyword>
<evidence type="ECO:0000313" key="10">
    <source>
        <dbReference type="Proteomes" id="UP000085678"/>
    </source>
</evidence>
<feature type="domain" description="B box-type" evidence="9">
    <location>
        <begin position="111"/>
        <end position="152"/>
    </location>
</feature>
<evidence type="ECO:0000256" key="7">
    <source>
        <dbReference type="PROSITE-ProRule" id="PRU00504"/>
    </source>
</evidence>
<keyword evidence="2" id="KW-0479">Metal-binding</keyword>
<dbReference type="PROSITE" id="PS50089">
    <property type="entry name" value="ZF_RING_2"/>
    <property type="match status" value="1"/>
</dbReference>
<dbReference type="InterPro" id="IPR013083">
    <property type="entry name" value="Znf_RING/FYVE/PHD"/>
</dbReference>
<dbReference type="InParanoid" id="A0A1S3JDG6"/>
<dbReference type="Pfam" id="PF00643">
    <property type="entry name" value="zf-B_box"/>
    <property type="match status" value="1"/>
</dbReference>
<reference evidence="11" key="1">
    <citation type="submission" date="2025-08" db="UniProtKB">
        <authorList>
            <consortium name="RefSeq"/>
        </authorList>
    </citation>
    <scope>IDENTIFICATION</scope>
    <source>
        <tissue evidence="11">Gonads</tissue>
    </source>
</reference>
<keyword evidence="4 6" id="KW-0863">Zinc-finger</keyword>
<protein>
    <submittedName>
        <fullName evidence="11">Tripartite motif-containing protein 2-like</fullName>
    </submittedName>
</protein>
<feature type="repeat" description="NHL" evidence="7">
    <location>
        <begin position="466"/>
        <end position="509"/>
    </location>
</feature>
<evidence type="ECO:0000256" key="6">
    <source>
        <dbReference type="PROSITE-ProRule" id="PRU00024"/>
    </source>
</evidence>
<dbReference type="Proteomes" id="UP000085678">
    <property type="component" value="Unplaced"/>
</dbReference>
<keyword evidence="3" id="KW-0677">Repeat</keyword>
<dbReference type="SMART" id="SM00336">
    <property type="entry name" value="BBOX"/>
    <property type="match status" value="1"/>
</dbReference>
<evidence type="ECO:0000259" key="8">
    <source>
        <dbReference type="PROSITE" id="PS50089"/>
    </source>
</evidence>
<dbReference type="GeneID" id="106171942"/>
<sequence>MAEALETAITDNVLTCSICLEEFKDPRVLPCFHTFCFDCISEHAQRYLPRRPKFPCPLCKEVIRVPARGLTQLQRNFSFCRTKEIIAQEKEKRTLEKEQANVVATTQVIAQMTSSCEKHPNSELKYYCEDDDTVVCGDCTSSDHYRHGIVPIAKTAKNNRENIHAALMKTMKTTDRFKEAVAMERDIETEDTFIKTDAVKEIKKQADSMRKLINKREETLISEMNSAYNVRKRQNEANKDVLELQSASLQSACDFALELITNGTDSDVMVLAKPLIENLAAMEKTPVPTLDTTTRMSYSPGEISAAGIEAMLGQLTVQSPTPNPRSAPHSFLKKPVCLQSFSPKMADDAEIKILGLATREEQVVVVDSGNSRIKMFTHAGDYKSDIKMNMAFDVAVSQSGYLYITSQDDKCVKMYSVGDSGQLSTIPLSMCEYPEYISANSVNDNVVISDSGNHCIHVLSPTGDQLYQYGRKGRGDGQLNIPQGVCTDSYGHIFIADYGNHRVVALSPHGQFLRYIITKDDGLKTPTALAISSAGQLVVGDDMGKVKTFQYLNSTRCSLM</sequence>
<feature type="domain" description="RING-type" evidence="8">
    <location>
        <begin position="16"/>
        <end position="60"/>
    </location>
</feature>
<dbReference type="Gene3D" id="3.30.40.10">
    <property type="entry name" value="Zinc/RING finger domain, C3HC4 (zinc finger)"/>
    <property type="match status" value="1"/>
</dbReference>
<evidence type="ECO:0000259" key="9">
    <source>
        <dbReference type="PROSITE" id="PS50119"/>
    </source>
</evidence>
<name>A0A1S3JDG6_LINAN</name>
<dbReference type="Pfam" id="PF01436">
    <property type="entry name" value="NHL"/>
    <property type="match status" value="1"/>
</dbReference>
<dbReference type="InterPro" id="IPR001841">
    <property type="entry name" value="Znf_RING"/>
</dbReference>
<keyword evidence="1" id="KW-0597">Phosphoprotein</keyword>
<organism evidence="10 11">
    <name type="scientific">Lingula anatina</name>
    <name type="common">Brachiopod</name>
    <name type="synonym">Lingula unguis</name>
    <dbReference type="NCBI Taxonomy" id="7574"/>
    <lineage>
        <taxon>Eukaryota</taxon>
        <taxon>Metazoa</taxon>
        <taxon>Spiralia</taxon>
        <taxon>Lophotrochozoa</taxon>
        <taxon>Brachiopoda</taxon>
        <taxon>Linguliformea</taxon>
        <taxon>Lingulata</taxon>
        <taxon>Lingulida</taxon>
        <taxon>Linguloidea</taxon>
        <taxon>Lingulidae</taxon>
        <taxon>Lingula</taxon>
    </lineage>
</organism>
<dbReference type="InterPro" id="IPR011042">
    <property type="entry name" value="6-blade_b-propeller_TolB-like"/>
</dbReference>
<dbReference type="KEGG" id="lak:106171942"/>
<dbReference type="GO" id="GO:0006513">
    <property type="term" value="P:protein monoubiquitination"/>
    <property type="evidence" value="ECO:0007669"/>
    <property type="project" value="TreeGrafter"/>
</dbReference>
<gene>
    <name evidence="11" type="primary">LOC106171942</name>
</gene>
<dbReference type="PROSITE" id="PS00518">
    <property type="entry name" value="ZF_RING_1"/>
    <property type="match status" value="1"/>
</dbReference>
<dbReference type="AlphaFoldDB" id="A0A1S3JDG6"/>
<accession>A0A1S3JDG6</accession>
<dbReference type="PANTHER" id="PTHR25462:SF229">
    <property type="entry name" value="TRANSCRIPTION INTERMEDIARY FACTOR 1-BETA"/>
    <property type="match status" value="1"/>
</dbReference>
<dbReference type="InterPro" id="IPR047153">
    <property type="entry name" value="TRIM45/56/19-like"/>
</dbReference>
<dbReference type="GO" id="GO:0061630">
    <property type="term" value="F:ubiquitin protein ligase activity"/>
    <property type="evidence" value="ECO:0007669"/>
    <property type="project" value="TreeGrafter"/>
</dbReference>
<keyword evidence="5" id="KW-0862">Zinc</keyword>
<dbReference type="InterPro" id="IPR001258">
    <property type="entry name" value="NHL_repeat"/>
</dbReference>
<dbReference type="InterPro" id="IPR000315">
    <property type="entry name" value="Znf_B-box"/>
</dbReference>
<dbReference type="SUPFAM" id="SSF101898">
    <property type="entry name" value="NHL repeat"/>
    <property type="match status" value="1"/>
</dbReference>
<dbReference type="SUPFAM" id="SSF57850">
    <property type="entry name" value="RING/U-box"/>
    <property type="match status" value="1"/>
</dbReference>
<dbReference type="PROSITE" id="PS50119">
    <property type="entry name" value="ZF_BBOX"/>
    <property type="match status" value="1"/>
</dbReference>
<evidence type="ECO:0000313" key="11">
    <source>
        <dbReference type="RefSeq" id="XP_013407929.1"/>
    </source>
</evidence>
<dbReference type="OrthoDB" id="111250at2759"/>
<dbReference type="PANTHER" id="PTHR25462">
    <property type="entry name" value="BONUS, ISOFORM C-RELATED"/>
    <property type="match status" value="1"/>
</dbReference>
<dbReference type="GO" id="GO:0008270">
    <property type="term" value="F:zinc ion binding"/>
    <property type="evidence" value="ECO:0007669"/>
    <property type="project" value="UniProtKB-KW"/>
</dbReference>
<dbReference type="SMART" id="SM00184">
    <property type="entry name" value="RING"/>
    <property type="match status" value="1"/>
</dbReference>
<dbReference type="SUPFAM" id="SSF57845">
    <property type="entry name" value="B-box zinc-binding domain"/>
    <property type="match status" value="1"/>
</dbReference>
<dbReference type="InterPro" id="IPR017907">
    <property type="entry name" value="Znf_RING_CS"/>
</dbReference>
<evidence type="ECO:0000256" key="5">
    <source>
        <dbReference type="ARBA" id="ARBA00022833"/>
    </source>
</evidence>